<dbReference type="OrthoDB" id="6102487at2759"/>
<dbReference type="InterPro" id="IPR036397">
    <property type="entry name" value="RNaseH_sf"/>
</dbReference>
<dbReference type="GO" id="GO:0003676">
    <property type="term" value="F:nucleic acid binding"/>
    <property type="evidence" value="ECO:0007669"/>
    <property type="project" value="InterPro"/>
</dbReference>
<dbReference type="PANTHER" id="PTHR46628">
    <property type="entry name" value="PIRNA BIOGENESIS PROTEIN EXD1"/>
    <property type="match status" value="1"/>
</dbReference>
<dbReference type="InterPro" id="IPR012337">
    <property type="entry name" value="RNaseH-like_sf"/>
</dbReference>
<evidence type="ECO:0000313" key="3">
    <source>
        <dbReference type="Proteomes" id="UP000593567"/>
    </source>
</evidence>
<evidence type="ECO:0000259" key="1">
    <source>
        <dbReference type="Pfam" id="PF01612"/>
    </source>
</evidence>
<dbReference type="Pfam" id="PF01612">
    <property type="entry name" value="DNA_pol_A_exo1"/>
    <property type="match status" value="1"/>
</dbReference>
<keyword evidence="3" id="KW-1185">Reference proteome</keyword>
<reference evidence="2" key="1">
    <citation type="submission" date="2020-06" db="EMBL/GenBank/DDBJ databases">
        <title>Draft genome of Bugula neritina, a colonial animal packing powerful symbionts and potential medicines.</title>
        <authorList>
            <person name="Rayko M."/>
        </authorList>
    </citation>
    <scope>NUCLEOTIDE SEQUENCE [LARGE SCALE GENOMIC DNA]</scope>
    <source>
        <strain evidence="2">Kwan_BN1</strain>
    </source>
</reference>
<dbReference type="GO" id="GO:0008408">
    <property type="term" value="F:3'-5' exonuclease activity"/>
    <property type="evidence" value="ECO:0007669"/>
    <property type="project" value="InterPro"/>
</dbReference>
<dbReference type="SUPFAM" id="SSF53098">
    <property type="entry name" value="Ribonuclease H-like"/>
    <property type="match status" value="1"/>
</dbReference>
<gene>
    <name evidence="2" type="ORF">EB796_001259</name>
</gene>
<dbReference type="EMBL" id="VXIV02000141">
    <property type="protein sequence ID" value="KAF6040430.1"/>
    <property type="molecule type" value="Genomic_DNA"/>
</dbReference>
<dbReference type="GO" id="GO:0034587">
    <property type="term" value="P:piRNA processing"/>
    <property type="evidence" value="ECO:0007669"/>
    <property type="project" value="TreeGrafter"/>
</dbReference>
<proteinExistence type="predicted"/>
<dbReference type="Gene3D" id="3.30.420.10">
    <property type="entry name" value="Ribonuclease H-like superfamily/Ribonuclease H"/>
    <property type="match status" value="1"/>
</dbReference>
<sequence>MELIDQEHQLPDVIQLLRKETQLSVDCEGVDLGRFGELCLVQVATTQKVYLFDVVVLGRKIFDQGLRNVLEDASITKLFFDCREDCNIVMMSKFKKSLGGEVVGILRGFHLLESYASVVTGELRHLIVDSAIDVTSLIIQRRPNQIGPSTRRARFDDDEF</sequence>
<comment type="caution">
    <text evidence="2">The sequence shown here is derived from an EMBL/GenBank/DDBJ whole genome shotgun (WGS) entry which is preliminary data.</text>
</comment>
<dbReference type="Proteomes" id="UP000593567">
    <property type="component" value="Unassembled WGS sequence"/>
</dbReference>
<feature type="domain" description="3'-5' exonuclease" evidence="1">
    <location>
        <begin position="2"/>
        <end position="89"/>
    </location>
</feature>
<accession>A0A7J7KQG6</accession>
<name>A0A7J7KQG6_BUGNE</name>
<evidence type="ECO:0000313" key="2">
    <source>
        <dbReference type="EMBL" id="KAF6040430.1"/>
    </source>
</evidence>
<protein>
    <submittedName>
        <fullName evidence="2">EXD1</fullName>
    </submittedName>
</protein>
<dbReference type="InterPro" id="IPR002562">
    <property type="entry name" value="3'-5'_exonuclease_dom"/>
</dbReference>
<dbReference type="PANTHER" id="PTHR46628:SF1">
    <property type="entry name" value="PIRNA BIOGENESIS PROTEIN EXD1"/>
    <property type="match status" value="1"/>
</dbReference>
<dbReference type="AlphaFoldDB" id="A0A7J7KQG6"/>
<dbReference type="GO" id="GO:1990923">
    <property type="term" value="C:PET complex"/>
    <property type="evidence" value="ECO:0007669"/>
    <property type="project" value="TreeGrafter"/>
</dbReference>
<dbReference type="InterPro" id="IPR052144">
    <property type="entry name" value="piRNA_biogenesis_EXD1"/>
</dbReference>
<organism evidence="2 3">
    <name type="scientific">Bugula neritina</name>
    <name type="common">Brown bryozoan</name>
    <name type="synonym">Sertularia neritina</name>
    <dbReference type="NCBI Taxonomy" id="10212"/>
    <lineage>
        <taxon>Eukaryota</taxon>
        <taxon>Metazoa</taxon>
        <taxon>Spiralia</taxon>
        <taxon>Lophotrochozoa</taxon>
        <taxon>Bryozoa</taxon>
        <taxon>Gymnolaemata</taxon>
        <taxon>Cheilostomatida</taxon>
        <taxon>Flustrina</taxon>
        <taxon>Buguloidea</taxon>
        <taxon>Bugulidae</taxon>
        <taxon>Bugula</taxon>
    </lineage>
</organism>